<dbReference type="Pfam" id="PF00465">
    <property type="entry name" value="Fe-ADH"/>
    <property type="match status" value="1"/>
</dbReference>
<feature type="non-terminal residue" evidence="4">
    <location>
        <position position="289"/>
    </location>
</feature>
<keyword evidence="1" id="KW-0560">Oxidoreductase</keyword>
<feature type="non-terminal residue" evidence="4">
    <location>
        <position position="1"/>
    </location>
</feature>
<dbReference type="PROSITE" id="PS00913">
    <property type="entry name" value="ADH_IRON_1"/>
    <property type="match status" value="1"/>
</dbReference>
<dbReference type="InterPro" id="IPR018211">
    <property type="entry name" value="ADH_Fe_CS"/>
</dbReference>
<dbReference type="GO" id="GO:0008106">
    <property type="term" value="F:alcohol dehydrogenase (NADP+) activity"/>
    <property type="evidence" value="ECO:0007669"/>
    <property type="project" value="TreeGrafter"/>
</dbReference>
<dbReference type="SUPFAM" id="SSF56796">
    <property type="entry name" value="Dehydroquinate synthase-like"/>
    <property type="match status" value="1"/>
</dbReference>
<dbReference type="FunFam" id="3.40.50.1970:FF:000003">
    <property type="entry name" value="Alcohol dehydrogenase, iron-containing"/>
    <property type="match status" value="1"/>
</dbReference>
<accession>X1SQH1</accession>
<evidence type="ECO:0000259" key="2">
    <source>
        <dbReference type="Pfam" id="PF00465"/>
    </source>
</evidence>
<protein>
    <submittedName>
        <fullName evidence="4">Uncharacterized protein</fullName>
    </submittedName>
</protein>
<dbReference type="Gene3D" id="1.20.1090.10">
    <property type="entry name" value="Dehydroquinate synthase-like - alpha domain"/>
    <property type="match status" value="1"/>
</dbReference>
<comment type="caution">
    <text evidence="4">The sequence shown here is derived from an EMBL/GenBank/DDBJ whole genome shotgun (WGS) entry which is preliminary data.</text>
</comment>
<dbReference type="AlphaFoldDB" id="X1SQH1"/>
<dbReference type="PANTHER" id="PTHR43633">
    <property type="entry name" value="ALCOHOL DEHYDROGENASE YQHD"/>
    <property type="match status" value="1"/>
</dbReference>
<dbReference type="InterPro" id="IPR001670">
    <property type="entry name" value="ADH_Fe/GldA"/>
</dbReference>
<dbReference type="EMBL" id="BARW01015473">
    <property type="protein sequence ID" value="GAI95188.1"/>
    <property type="molecule type" value="Genomic_DNA"/>
</dbReference>
<dbReference type="InterPro" id="IPR056798">
    <property type="entry name" value="ADH_Fe_C"/>
</dbReference>
<feature type="domain" description="Alcohol dehydrogenase iron-type/glycerol dehydrogenase GldA" evidence="2">
    <location>
        <begin position="4"/>
        <end position="157"/>
    </location>
</feature>
<feature type="domain" description="Fe-containing alcohol dehydrogenase-like C-terminal" evidence="3">
    <location>
        <begin position="168"/>
        <end position="287"/>
    </location>
</feature>
<evidence type="ECO:0000259" key="3">
    <source>
        <dbReference type="Pfam" id="PF25137"/>
    </source>
</evidence>
<evidence type="ECO:0000256" key="1">
    <source>
        <dbReference type="ARBA" id="ARBA00023002"/>
    </source>
</evidence>
<dbReference type="GO" id="GO:0005829">
    <property type="term" value="C:cytosol"/>
    <property type="evidence" value="ECO:0007669"/>
    <property type="project" value="TreeGrafter"/>
</dbReference>
<dbReference type="GO" id="GO:1990002">
    <property type="term" value="F:methylglyoxal reductase (NADPH) (acetol producing) activity"/>
    <property type="evidence" value="ECO:0007669"/>
    <property type="project" value="TreeGrafter"/>
</dbReference>
<dbReference type="CDD" id="cd08187">
    <property type="entry name" value="BDH"/>
    <property type="match status" value="1"/>
</dbReference>
<reference evidence="4" key="1">
    <citation type="journal article" date="2014" name="Front. Microbiol.">
        <title>High frequency of phylogenetically diverse reductive dehalogenase-homologous genes in deep subseafloor sedimentary metagenomes.</title>
        <authorList>
            <person name="Kawai M."/>
            <person name="Futagami T."/>
            <person name="Toyoda A."/>
            <person name="Takaki Y."/>
            <person name="Nishi S."/>
            <person name="Hori S."/>
            <person name="Arai W."/>
            <person name="Tsubouchi T."/>
            <person name="Morono Y."/>
            <person name="Uchiyama I."/>
            <person name="Ito T."/>
            <person name="Fujiyama A."/>
            <person name="Inagaki F."/>
            <person name="Takami H."/>
        </authorList>
    </citation>
    <scope>NUCLEOTIDE SEQUENCE</scope>
    <source>
        <strain evidence="4">Expedition CK06-06</strain>
    </source>
</reference>
<dbReference type="GO" id="GO:0046872">
    <property type="term" value="F:metal ion binding"/>
    <property type="evidence" value="ECO:0007669"/>
    <property type="project" value="InterPro"/>
</dbReference>
<gene>
    <name evidence="4" type="ORF">S12H4_27149</name>
</gene>
<dbReference type="Gene3D" id="3.40.50.1970">
    <property type="match status" value="1"/>
</dbReference>
<proteinExistence type="predicted"/>
<dbReference type="Pfam" id="PF25137">
    <property type="entry name" value="ADH_Fe_C"/>
    <property type="match status" value="1"/>
</dbReference>
<organism evidence="4">
    <name type="scientific">marine sediment metagenome</name>
    <dbReference type="NCBI Taxonomy" id="412755"/>
    <lineage>
        <taxon>unclassified sequences</taxon>
        <taxon>metagenomes</taxon>
        <taxon>ecological metagenomes</taxon>
    </lineage>
</organism>
<name>X1SQH1_9ZZZZ</name>
<dbReference type="GO" id="GO:1990362">
    <property type="term" value="F:butanol dehydrogenase (NAD+) activity"/>
    <property type="evidence" value="ECO:0007669"/>
    <property type="project" value="InterPro"/>
</dbReference>
<dbReference type="PANTHER" id="PTHR43633:SF1">
    <property type="entry name" value="ALCOHOL DEHYDROGENASE YQHD"/>
    <property type="match status" value="1"/>
</dbReference>
<evidence type="ECO:0000313" key="4">
    <source>
        <dbReference type="EMBL" id="GAI95188.1"/>
    </source>
</evidence>
<dbReference type="InterPro" id="IPR044731">
    <property type="entry name" value="BDH-like"/>
</dbReference>
<sequence length="289" mass="30977">RPEFALELGQKAMLVTGHSSMRRAGVLDRVVGDLKNNGVDTLVFDKVVPNPRASTMDEGARMARQEGIELVIGLGGGSAMDTAKGIVLASTGTKPIWDYIGTDIKVSGPLLPLILVPTMAATGSEANGGASITKRETREKAYIFTPYMFPKVSIIDPELTLTVPKKQTATGGVDIFCHAVEGYITTQEPSMVNDGIIEAVLRTVVELLPKVLDKLDDIGMRTELSWASTIACSQLIALGGGYGPRTCHSISNFLGGYYDVAHGDCLAAILPVWMRYTLPVRAERFHALG</sequence>